<dbReference type="CDD" id="cd17929">
    <property type="entry name" value="DEXHc_priA"/>
    <property type="match status" value="1"/>
</dbReference>
<comment type="catalytic activity">
    <reaction evidence="11 12">
        <text>ATP + H2O = ADP + phosphate + H(+)</text>
        <dbReference type="Rhea" id="RHEA:13065"/>
        <dbReference type="ChEBI" id="CHEBI:15377"/>
        <dbReference type="ChEBI" id="CHEBI:15378"/>
        <dbReference type="ChEBI" id="CHEBI:30616"/>
        <dbReference type="ChEBI" id="CHEBI:43474"/>
        <dbReference type="ChEBI" id="CHEBI:456216"/>
        <dbReference type="EC" id="5.6.2.4"/>
    </reaction>
</comment>
<dbReference type="Proteomes" id="UP000243255">
    <property type="component" value="Unassembled WGS sequence"/>
</dbReference>
<feature type="binding site" evidence="12">
    <location>
        <position position="568"/>
    </location>
    <ligand>
        <name>Zn(2+)</name>
        <dbReference type="ChEBI" id="CHEBI:29105"/>
        <label>1</label>
    </ligand>
</feature>
<dbReference type="GO" id="GO:0006269">
    <property type="term" value="P:DNA replication, synthesis of primer"/>
    <property type="evidence" value="ECO:0007669"/>
    <property type="project" value="UniProtKB-KW"/>
</dbReference>
<dbReference type="Pfam" id="PF18074">
    <property type="entry name" value="PriA_C"/>
    <property type="match status" value="1"/>
</dbReference>
<dbReference type="OrthoDB" id="9759544at2"/>
<dbReference type="Pfam" id="PF00271">
    <property type="entry name" value="Helicase_C"/>
    <property type="match status" value="1"/>
</dbReference>
<accession>A0A1M5JU08</accession>
<dbReference type="InterPro" id="IPR001650">
    <property type="entry name" value="Helicase_C-like"/>
</dbReference>
<dbReference type="AlphaFoldDB" id="A0A1M5JU08"/>
<evidence type="ECO:0000256" key="9">
    <source>
        <dbReference type="ARBA" id="ARBA00023125"/>
    </source>
</evidence>
<comment type="subunit">
    <text evidence="12">Component of the replication restart primosome.</text>
</comment>
<dbReference type="Pfam" id="PF18319">
    <property type="entry name" value="Zn_ribbon_PriA"/>
    <property type="match status" value="1"/>
</dbReference>
<dbReference type="CDD" id="cd18804">
    <property type="entry name" value="SF2_C_priA"/>
    <property type="match status" value="1"/>
</dbReference>
<dbReference type="GO" id="GO:0006302">
    <property type="term" value="P:double-strand break repair"/>
    <property type="evidence" value="ECO:0007669"/>
    <property type="project" value="InterPro"/>
</dbReference>
<dbReference type="RefSeq" id="WP_073123386.1">
    <property type="nucleotide sequence ID" value="NZ_BAABCH010000028.1"/>
</dbReference>
<dbReference type="GO" id="GO:0043138">
    <property type="term" value="F:3'-5' DNA helicase activity"/>
    <property type="evidence" value="ECO:0007669"/>
    <property type="project" value="UniProtKB-EC"/>
</dbReference>
<keyword evidence="2 12" id="KW-0235">DNA replication</keyword>
<dbReference type="InterPro" id="IPR041222">
    <property type="entry name" value="PriA_3primeBD"/>
</dbReference>
<keyword evidence="9 12" id="KW-0238">DNA-binding</keyword>
<dbReference type="InterPro" id="IPR027417">
    <property type="entry name" value="P-loop_NTPase"/>
</dbReference>
<dbReference type="Gene3D" id="3.40.1440.60">
    <property type="entry name" value="PriA, 3(prime) DNA-binding domain"/>
    <property type="match status" value="1"/>
</dbReference>
<dbReference type="Gene3D" id="3.40.50.300">
    <property type="entry name" value="P-loop containing nucleotide triphosphate hydrolases"/>
    <property type="match status" value="2"/>
</dbReference>
<dbReference type="InterPro" id="IPR005259">
    <property type="entry name" value="PriA"/>
</dbReference>
<comment type="similarity">
    <text evidence="12">Belongs to the helicase family. PriA subfamily.</text>
</comment>
<dbReference type="InterPro" id="IPR006935">
    <property type="entry name" value="Helicase/UvrB_N"/>
</dbReference>
<evidence type="ECO:0000256" key="1">
    <source>
        <dbReference type="ARBA" id="ARBA00022515"/>
    </source>
</evidence>
<keyword evidence="5 12" id="KW-0378">Hydrolase</keyword>
<dbReference type="Pfam" id="PF04851">
    <property type="entry name" value="ResIII"/>
    <property type="match status" value="1"/>
</dbReference>
<evidence type="ECO:0000256" key="11">
    <source>
        <dbReference type="ARBA" id="ARBA00048988"/>
    </source>
</evidence>
<feature type="domain" description="Helicase ATP-binding" evidence="13">
    <location>
        <begin position="300"/>
        <end position="466"/>
    </location>
</feature>
<dbReference type="PROSITE" id="PS51194">
    <property type="entry name" value="HELICASE_CTER"/>
    <property type="match status" value="1"/>
</dbReference>
<dbReference type="InterPro" id="IPR040498">
    <property type="entry name" value="PriA_CRR"/>
</dbReference>
<reference evidence="16" key="1">
    <citation type="submission" date="2016-11" db="EMBL/GenBank/DDBJ databases">
        <authorList>
            <person name="Varghese N."/>
            <person name="Submissions S."/>
        </authorList>
    </citation>
    <scope>NUCLEOTIDE SEQUENCE [LARGE SCALE GENOMIC DNA]</scope>
    <source>
        <strain evidence="16">DSM 2635</strain>
    </source>
</reference>
<dbReference type="InterPro" id="IPR014001">
    <property type="entry name" value="Helicase_ATP-bd"/>
</dbReference>
<feature type="binding site" evidence="12">
    <location>
        <position position="571"/>
    </location>
    <ligand>
        <name>Zn(2+)</name>
        <dbReference type="ChEBI" id="CHEBI:29105"/>
        <label>1</label>
    </ligand>
</feature>
<keyword evidence="4 12" id="KW-0547">Nucleotide-binding</keyword>
<gene>
    <name evidence="12" type="primary">priA</name>
    <name evidence="15" type="ORF">SAMN04488530_10220</name>
</gene>
<evidence type="ECO:0000256" key="2">
    <source>
        <dbReference type="ARBA" id="ARBA00022705"/>
    </source>
</evidence>
<dbReference type="PANTHER" id="PTHR30580:SF0">
    <property type="entry name" value="PRIMOSOMAL PROTEIN N"/>
    <property type="match status" value="1"/>
</dbReference>
<keyword evidence="1 12" id="KW-0639">Primosome</keyword>
<dbReference type="EMBL" id="FQWX01000002">
    <property type="protein sequence ID" value="SHG44047.1"/>
    <property type="molecule type" value="Genomic_DNA"/>
</dbReference>
<dbReference type="PROSITE" id="PS51192">
    <property type="entry name" value="HELICASE_ATP_BIND_1"/>
    <property type="match status" value="1"/>
</dbReference>
<evidence type="ECO:0000256" key="8">
    <source>
        <dbReference type="ARBA" id="ARBA00022840"/>
    </source>
</evidence>
<dbReference type="NCBIfam" id="NF004066">
    <property type="entry name" value="PRK05580.1-3"/>
    <property type="match status" value="1"/>
</dbReference>
<evidence type="ECO:0000256" key="3">
    <source>
        <dbReference type="ARBA" id="ARBA00022723"/>
    </source>
</evidence>
<comment type="function">
    <text evidence="12">Initiates the restart of stalled replication forks, which reloads the replicative helicase on sites other than the origin of replication. Recognizes and binds to abandoned replication forks and remodels them to uncover a helicase loading site. Promotes assembly of the primosome at these replication forks.</text>
</comment>
<name>A0A1M5JU08_9FIRM</name>
<dbReference type="PANTHER" id="PTHR30580">
    <property type="entry name" value="PRIMOSOMAL PROTEIN N"/>
    <property type="match status" value="1"/>
</dbReference>
<protein>
    <recommendedName>
        <fullName evidence="12">Replication restart protein PriA</fullName>
    </recommendedName>
    <alternativeName>
        <fullName evidence="12">ATP-dependent DNA helicase PriA</fullName>
        <ecNumber evidence="12">5.6.2.4</ecNumber>
    </alternativeName>
    <alternativeName>
        <fullName evidence="12">DNA 3'-5' helicase PriA</fullName>
    </alternativeName>
</protein>
<dbReference type="GO" id="GO:1990077">
    <property type="term" value="C:primosome complex"/>
    <property type="evidence" value="ECO:0007669"/>
    <property type="project" value="UniProtKB-UniRule"/>
</dbReference>
<dbReference type="NCBIfam" id="TIGR00595">
    <property type="entry name" value="priA"/>
    <property type="match status" value="1"/>
</dbReference>
<evidence type="ECO:0000256" key="10">
    <source>
        <dbReference type="ARBA" id="ARBA00023235"/>
    </source>
</evidence>
<dbReference type="FunFam" id="3.40.1440.60:FF:000001">
    <property type="entry name" value="Primosomal protein N"/>
    <property type="match status" value="1"/>
</dbReference>
<keyword evidence="10 12" id="KW-0413">Isomerase</keyword>
<organism evidence="15 16">
    <name type="scientific">Asaccharospora irregularis DSM 2635</name>
    <dbReference type="NCBI Taxonomy" id="1121321"/>
    <lineage>
        <taxon>Bacteria</taxon>
        <taxon>Bacillati</taxon>
        <taxon>Bacillota</taxon>
        <taxon>Clostridia</taxon>
        <taxon>Peptostreptococcales</taxon>
        <taxon>Peptostreptococcaceae</taxon>
        <taxon>Asaccharospora</taxon>
    </lineage>
</organism>
<evidence type="ECO:0000256" key="12">
    <source>
        <dbReference type="HAMAP-Rule" id="MF_00983"/>
    </source>
</evidence>
<proteinExistence type="inferred from homology"/>
<feature type="binding site" evidence="12">
    <location>
        <position position="528"/>
    </location>
    <ligand>
        <name>Zn(2+)</name>
        <dbReference type="ChEBI" id="CHEBI:29105"/>
        <label>1</label>
    </ligand>
</feature>
<feature type="binding site" evidence="12">
    <location>
        <position position="537"/>
    </location>
    <ligand>
        <name>Zn(2+)</name>
        <dbReference type="ChEBI" id="CHEBI:29105"/>
        <label>2</label>
    </ligand>
</feature>
<feature type="binding site" evidence="12">
    <location>
        <position position="540"/>
    </location>
    <ligand>
        <name>Zn(2+)</name>
        <dbReference type="ChEBI" id="CHEBI:29105"/>
        <label>2</label>
    </ligand>
</feature>
<dbReference type="STRING" id="1121321.SAMN04488530_10220"/>
<dbReference type="Pfam" id="PF17764">
    <property type="entry name" value="PriA_3primeBD"/>
    <property type="match status" value="1"/>
</dbReference>
<evidence type="ECO:0000259" key="13">
    <source>
        <dbReference type="PROSITE" id="PS51192"/>
    </source>
</evidence>
<evidence type="ECO:0000313" key="15">
    <source>
        <dbReference type="EMBL" id="SHG44047.1"/>
    </source>
</evidence>
<keyword evidence="6 12" id="KW-0347">Helicase</keyword>
<keyword evidence="16" id="KW-1185">Reference proteome</keyword>
<dbReference type="FunFam" id="3.40.50.300:FF:000489">
    <property type="entry name" value="Primosome assembly protein PriA"/>
    <property type="match status" value="1"/>
</dbReference>
<keyword evidence="7 12" id="KW-0862">Zinc</keyword>
<evidence type="ECO:0000313" key="16">
    <source>
        <dbReference type="Proteomes" id="UP000243255"/>
    </source>
</evidence>
<comment type="cofactor">
    <cofactor evidence="12">
        <name>Zn(2+)</name>
        <dbReference type="ChEBI" id="CHEBI:29105"/>
    </cofactor>
    <text evidence="12">Binds 2 zinc ions per subunit.</text>
</comment>
<dbReference type="InterPro" id="IPR041236">
    <property type="entry name" value="PriA_C"/>
</dbReference>
<evidence type="ECO:0000256" key="5">
    <source>
        <dbReference type="ARBA" id="ARBA00022801"/>
    </source>
</evidence>
<feature type="binding site" evidence="12">
    <location>
        <position position="531"/>
    </location>
    <ligand>
        <name>Zn(2+)</name>
        <dbReference type="ChEBI" id="CHEBI:29105"/>
        <label>1</label>
    </ligand>
</feature>
<dbReference type="EC" id="5.6.2.4" evidence="12"/>
<keyword evidence="3 12" id="KW-0479">Metal-binding</keyword>
<sequence length="830" mass="95522">MEKYAQLVVRSKSVSIDDLFTYKIPEFLLCDLKVGHRVLVPFGQGNKPTEGFVFEINDKSKLEDGKLKQIIDILDENPMLRVEDLELINWMRNRYLCTYMDCINLMYPKGYKLNSYRIINLGDSLRSLSDTDLYIELEKLNNSQKEVVEKVINSKGRLKVDNLESICKNTNEIYKMNKEKLIDLSWAYESKKNEKKICYVSLSMSKEKIDDYIVENKIRVTELQRNILNFLENNDDVEINDLLDLLSVHRQSITSLQKKKLVTLEFKDYYRQPEHIFTQQSKKVKLNEEQISAVQKITSEMFNDDKKPYMINGVTGSGKTEVYMEIIEYALEQGLDSIFLVPEISLTPQVIDRLKNRFGSIVGVFHSKLSEGQRHDVYRAVREGRVRILIGPRSALFAPFNSLGVIIIDEFHEGSYKSEQNPKFSTIEVAKFIGLKNKVSVVLGSATPSVDEYYRAKSGQYNLINIRQRANKKPLPKIEVVDMKKELTNGNKSIFSFRLQEEIKRTVESGNQVILFLNRRGYANFVSCRSCGFLFQCENCDISLTYHKESNTGRCHYCGYEVKIPKKCPECDSEYLKPFGVGTQKIEEELQGIFPNVNILRVDKDNTSKKGSLEEILNKFESGEAQILIGTQMISKGLDFANVTLVGILSADMMLNFPDFKSFESTFQLVTQVSGRAGRAEKEGNVILQTYDTNHYAIRRAINYDFDGFYEDEIKIRKAFGYTPFNNMLSVVISGKNEKTVIESAKNMYNSIVYLLENRGINNFDFILGPNPCSISKIDKNYRWQLLFKDDNIEINLLKGIIKYICITKREVVFRKGVNISIDINPNSVL</sequence>
<feature type="binding site" evidence="12">
    <location>
        <position position="555"/>
    </location>
    <ligand>
        <name>Zn(2+)</name>
        <dbReference type="ChEBI" id="CHEBI:29105"/>
        <label>2</label>
    </ligand>
</feature>
<keyword evidence="8 12" id="KW-0067">ATP-binding</keyword>
<dbReference type="HAMAP" id="MF_00983">
    <property type="entry name" value="PriA"/>
    <property type="match status" value="1"/>
</dbReference>
<dbReference type="InterPro" id="IPR042115">
    <property type="entry name" value="PriA_3primeBD_sf"/>
</dbReference>
<evidence type="ECO:0000256" key="7">
    <source>
        <dbReference type="ARBA" id="ARBA00022833"/>
    </source>
</evidence>
<dbReference type="SMART" id="SM00490">
    <property type="entry name" value="HELICc"/>
    <property type="match status" value="1"/>
</dbReference>
<dbReference type="SMART" id="SM00487">
    <property type="entry name" value="DEXDc"/>
    <property type="match status" value="1"/>
</dbReference>
<dbReference type="GO" id="GO:0006270">
    <property type="term" value="P:DNA replication initiation"/>
    <property type="evidence" value="ECO:0007669"/>
    <property type="project" value="TreeGrafter"/>
</dbReference>
<feature type="binding site" evidence="12">
    <location>
        <position position="558"/>
    </location>
    <ligand>
        <name>Zn(2+)</name>
        <dbReference type="ChEBI" id="CHEBI:29105"/>
        <label>2</label>
    </ligand>
</feature>
<evidence type="ECO:0000256" key="4">
    <source>
        <dbReference type="ARBA" id="ARBA00022741"/>
    </source>
</evidence>
<dbReference type="GO" id="GO:0006310">
    <property type="term" value="P:DNA recombination"/>
    <property type="evidence" value="ECO:0007669"/>
    <property type="project" value="InterPro"/>
</dbReference>
<comment type="catalytic activity">
    <reaction evidence="12">
        <text>Couples ATP hydrolysis with the unwinding of duplex DNA by translocating in the 3'-5' direction.</text>
        <dbReference type="EC" id="5.6.2.4"/>
    </reaction>
</comment>
<dbReference type="GO" id="GO:0008270">
    <property type="term" value="F:zinc ion binding"/>
    <property type="evidence" value="ECO:0007669"/>
    <property type="project" value="UniProtKB-UniRule"/>
</dbReference>
<dbReference type="GO" id="GO:0005524">
    <property type="term" value="F:ATP binding"/>
    <property type="evidence" value="ECO:0007669"/>
    <property type="project" value="UniProtKB-UniRule"/>
</dbReference>
<evidence type="ECO:0000256" key="6">
    <source>
        <dbReference type="ARBA" id="ARBA00022806"/>
    </source>
</evidence>
<dbReference type="GO" id="GO:0016887">
    <property type="term" value="F:ATP hydrolysis activity"/>
    <property type="evidence" value="ECO:0007669"/>
    <property type="project" value="RHEA"/>
</dbReference>
<feature type="domain" description="Helicase C-terminal" evidence="14">
    <location>
        <begin position="563"/>
        <end position="717"/>
    </location>
</feature>
<evidence type="ECO:0000259" key="14">
    <source>
        <dbReference type="PROSITE" id="PS51194"/>
    </source>
</evidence>
<dbReference type="SUPFAM" id="SSF52540">
    <property type="entry name" value="P-loop containing nucleoside triphosphate hydrolases"/>
    <property type="match status" value="1"/>
</dbReference>
<dbReference type="GO" id="GO:0003677">
    <property type="term" value="F:DNA binding"/>
    <property type="evidence" value="ECO:0007669"/>
    <property type="project" value="UniProtKB-UniRule"/>
</dbReference>